<accession>A0A642VDA8</accession>
<dbReference type="Gene3D" id="3.30.780.10">
    <property type="entry name" value="SUI1-like domain"/>
    <property type="match status" value="1"/>
</dbReference>
<dbReference type="Proteomes" id="UP000761534">
    <property type="component" value="Unassembled WGS sequence"/>
</dbReference>
<evidence type="ECO:0000256" key="1">
    <source>
        <dbReference type="ARBA" id="ARBA00005422"/>
    </source>
</evidence>
<evidence type="ECO:0000313" key="4">
    <source>
        <dbReference type="EMBL" id="KAA8917368.1"/>
    </source>
</evidence>
<dbReference type="GO" id="GO:0003743">
    <property type="term" value="F:translation initiation factor activity"/>
    <property type="evidence" value="ECO:0007669"/>
    <property type="project" value="InterPro"/>
</dbReference>
<gene>
    <name evidence="4" type="ORF">TRICI_000480</name>
</gene>
<dbReference type="CDD" id="cd11566">
    <property type="entry name" value="eIF1_SUI1"/>
    <property type="match status" value="1"/>
</dbReference>
<dbReference type="AlphaFoldDB" id="A0A642VDA8"/>
<comment type="similarity">
    <text evidence="1">Belongs to the SUI1 family.</text>
</comment>
<evidence type="ECO:0000313" key="5">
    <source>
        <dbReference type="Proteomes" id="UP000761534"/>
    </source>
</evidence>
<keyword evidence="2" id="KW-0648">Protein biosynthesis</keyword>
<dbReference type="NCBIfam" id="TIGR01160">
    <property type="entry name" value="SUI1_MOF2"/>
    <property type="match status" value="1"/>
</dbReference>
<comment type="caution">
    <text evidence="4">The sequence shown here is derived from an EMBL/GenBank/DDBJ whole genome shotgun (WGS) entry which is preliminary data.</text>
</comment>
<dbReference type="Pfam" id="PF01253">
    <property type="entry name" value="SUI1"/>
    <property type="match status" value="1"/>
</dbReference>
<dbReference type="OrthoDB" id="10248435at2759"/>
<dbReference type="EMBL" id="SWFS01000040">
    <property type="protein sequence ID" value="KAA8917368.1"/>
    <property type="molecule type" value="Genomic_DNA"/>
</dbReference>
<evidence type="ECO:0000256" key="2">
    <source>
        <dbReference type="ARBA" id="ARBA00022917"/>
    </source>
</evidence>
<dbReference type="SUPFAM" id="SSF55159">
    <property type="entry name" value="eIF1-like"/>
    <property type="match status" value="1"/>
</dbReference>
<dbReference type="InterPro" id="IPR001950">
    <property type="entry name" value="SUI1"/>
</dbReference>
<organism evidence="4 5">
    <name type="scientific">Trichomonascus ciferrii</name>
    <dbReference type="NCBI Taxonomy" id="44093"/>
    <lineage>
        <taxon>Eukaryota</taxon>
        <taxon>Fungi</taxon>
        <taxon>Dikarya</taxon>
        <taxon>Ascomycota</taxon>
        <taxon>Saccharomycotina</taxon>
        <taxon>Dipodascomycetes</taxon>
        <taxon>Dipodascales</taxon>
        <taxon>Trichomonascaceae</taxon>
        <taxon>Trichomonascus</taxon>
        <taxon>Trichomonascus ciferrii complex</taxon>
    </lineage>
</organism>
<sequence length="138" mass="15806">MIVLEKPFISGHRSIWHHIIWDLATAGTTLLNYTYSGRTDPFADTGDDDTQATNYIHIRCQQRNGRKTITTVQGIPAEYDLKRILKTLKKDFGCNGHINKDEELGDILQFQGDQRQKVMDFLTTALQLDKKTIQVHGF</sequence>
<proteinExistence type="inferred from homology"/>
<dbReference type="InterPro" id="IPR036877">
    <property type="entry name" value="SUI1_dom_sf"/>
</dbReference>
<reference evidence="4" key="1">
    <citation type="journal article" date="2019" name="G3 (Bethesda)">
        <title>Genome Assemblies of Two Rare Opportunistic Yeast Pathogens: Diutina rugosa (syn. Candida rugosa) and Trichomonascus ciferrii (syn. Candida ciferrii).</title>
        <authorList>
            <person name="Mixao V."/>
            <person name="Saus E."/>
            <person name="Hansen A.P."/>
            <person name="Lass-Florl C."/>
            <person name="Gabaldon T."/>
        </authorList>
    </citation>
    <scope>NUCLEOTIDE SEQUENCE</scope>
    <source>
        <strain evidence="4">CBS 4856</strain>
    </source>
</reference>
<evidence type="ECO:0000259" key="3">
    <source>
        <dbReference type="PROSITE" id="PS50296"/>
    </source>
</evidence>
<protein>
    <recommendedName>
        <fullName evidence="3">SUI1 domain-containing protein</fullName>
    </recommendedName>
</protein>
<dbReference type="VEuPathDB" id="FungiDB:TRICI_000480"/>
<dbReference type="InterPro" id="IPR005874">
    <property type="entry name" value="SUI1_euk"/>
</dbReference>
<name>A0A642VDA8_9ASCO</name>
<keyword evidence="5" id="KW-1185">Reference proteome</keyword>
<dbReference type="PANTHER" id="PTHR10388">
    <property type="entry name" value="EUKARYOTIC TRANSLATION INITIATION FACTOR SUI1"/>
    <property type="match status" value="1"/>
</dbReference>
<dbReference type="PROSITE" id="PS50296">
    <property type="entry name" value="SUI1"/>
    <property type="match status" value="1"/>
</dbReference>
<feature type="domain" description="SUI1" evidence="3">
    <location>
        <begin position="56"/>
        <end position="126"/>
    </location>
</feature>